<keyword evidence="7" id="KW-0812">Transmembrane</keyword>
<comment type="similarity">
    <text evidence="2">Belongs to the prohibitin family.</text>
</comment>
<dbReference type="GO" id="GO:0005743">
    <property type="term" value="C:mitochondrial inner membrane"/>
    <property type="evidence" value="ECO:0007669"/>
    <property type="project" value="UniProtKB-SubCell"/>
</dbReference>
<protein>
    <recommendedName>
        <fullName evidence="8">Band 7 domain-containing protein</fullName>
    </recommendedName>
</protein>
<accession>A0A3P7EHU3</accession>
<dbReference type="PRINTS" id="PR00679">
    <property type="entry name" value="PROHIBITIN"/>
</dbReference>
<evidence type="ECO:0000313" key="9">
    <source>
        <dbReference type="EMBL" id="VDM19226.1"/>
    </source>
</evidence>
<dbReference type="Proteomes" id="UP000270924">
    <property type="component" value="Unassembled WGS sequence"/>
</dbReference>
<dbReference type="OMA" id="GERIMVH"/>
<dbReference type="Gene3D" id="3.30.479.30">
    <property type="entry name" value="Band 7 domain"/>
    <property type="match status" value="1"/>
</dbReference>
<feature type="domain" description="Band 7" evidence="8">
    <location>
        <begin position="318"/>
        <end position="479"/>
    </location>
</feature>
<evidence type="ECO:0000313" key="10">
    <source>
        <dbReference type="Proteomes" id="UP000270924"/>
    </source>
</evidence>
<dbReference type="GO" id="GO:0008406">
    <property type="term" value="P:gonad development"/>
    <property type="evidence" value="ECO:0007669"/>
    <property type="project" value="UniProtKB-ARBA"/>
</dbReference>
<keyword evidence="7" id="KW-1133">Transmembrane helix</keyword>
<dbReference type="AlphaFoldDB" id="A0A3P7EHU3"/>
<evidence type="ECO:0000259" key="8">
    <source>
        <dbReference type="SMART" id="SM00244"/>
    </source>
</evidence>
<dbReference type="InterPro" id="IPR036013">
    <property type="entry name" value="Band_7/SPFH_dom_sf"/>
</dbReference>
<dbReference type="InParanoid" id="A0A3P7EHU3"/>
<name>A0A3P7EHU3_WUCBA</name>
<evidence type="ECO:0000256" key="5">
    <source>
        <dbReference type="ARBA" id="ARBA00023136"/>
    </source>
</evidence>
<sequence>MAHEVVVREANDRYYATLIRGAVYSGGILGIVLFVRKTRMFARYENVSEIPFEIYKKGIELKGIVRAVHSNGYMKVEHIPAFTMPKFLTRRKSIQPGLLNIRLAGIDVSDAGSDYLAKDVRLRSSQIFFSAIKPVENNNCIDAEVFLRKKRFLQINLNVDLVRQGFARVIPLSNPEHLDALKTNPSYSRLMSKLIMSEKIADRRGLGLWTRDTWAEVIFSYPATLRQIIRSAAVTRFLITTAVVGKKMFINGTRISKQAVKFGINLSQKTYIIVQQLADITLFGIWMANFEKLLLDVGPKGLALIAGTVATGLGIKESLFSVDAGHRAIMFNRVGGVGDAVYKEGLHFRVPWFQYPIIYDIRARPNQIRSPTGSKDLQMVNIGLRVLSRPDPSSLPKIYRMLGQNWEERILPSICNEVLKGVVAKFNASQLITQRQQVSLLVRKGLIERALDFNIILDDVAITELAFSPQYSAAVEAKQVAAQEAQRASFLVERAKQQRQEKIVQAEGEAQSAKLIGEAIKRDPGFLKLRKIRAAQRISKIIAETANNKVYLPSGGLMLNIADEDYLNVDSKERLKR</sequence>
<dbReference type="GO" id="GO:0007283">
    <property type="term" value="P:spermatogenesis"/>
    <property type="evidence" value="ECO:0007669"/>
    <property type="project" value="UniProtKB-ARBA"/>
</dbReference>
<organism evidence="9 10">
    <name type="scientific">Wuchereria bancrofti</name>
    <dbReference type="NCBI Taxonomy" id="6293"/>
    <lineage>
        <taxon>Eukaryota</taxon>
        <taxon>Metazoa</taxon>
        <taxon>Ecdysozoa</taxon>
        <taxon>Nematoda</taxon>
        <taxon>Chromadorea</taxon>
        <taxon>Rhabditida</taxon>
        <taxon>Spirurina</taxon>
        <taxon>Spiruromorpha</taxon>
        <taxon>Filarioidea</taxon>
        <taxon>Onchocercidae</taxon>
        <taxon>Wuchereria</taxon>
    </lineage>
</organism>
<dbReference type="SUPFAM" id="SSF117892">
    <property type="entry name" value="Band 7/SPFH domain"/>
    <property type="match status" value="1"/>
</dbReference>
<keyword evidence="5 7" id="KW-0472">Membrane</keyword>
<dbReference type="GO" id="GO:0030421">
    <property type="term" value="P:defecation"/>
    <property type="evidence" value="ECO:0007669"/>
    <property type="project" value="UniProtKB-ARBA"/>
</dbReference>
<evidence type="ECO:0000256" key="2">
    <source>
        <dbReference type="ARBA" id="ARBA00009658"/>
    </source>
</evidence>
<dbReference type="GO" id="GO:0040018">
    <property type="term" value="P:positive regulation of multicellular organism growth"/>
    <property type="evidence" value="ECO:0007669"/>
    <property type="project" value="UniProtKB-ARBA"/>
</dbReference>
<dbReference type="PANTHER" id="PTHR23222">
    <property type="entry name" value="PROHIBITIN"/>
    <property type="match status" value="1"/>
</dbReference>
<dbReference type="InterPro" id="IPR000163">
    <property type="entry name" value="Prohibitin"/>
</dbReference>
<dbReference type="OrthoDB" id="275637at2759"/>
<evidence type="ECO:0000256" key="7">
    <source>
        <dbReference type="SAM" id="Phobius"/>
    </source>
</evidence>
<gene>
    <name evidence="9" type="ORF">WBA_LOCUS10409</name>
</gene>
<dbReference type="SUPFAM" id="SSF50199">
    <property type="entry name" value="Staphylococcal nuclease"/>
    <property type="match status" value="1"/>
</dbReference>
<evidence type="ECO:0000256" key="4">
    <source>
        <dbReference type="ARBA" id="ARBA00023128"/>
    </source>
</evidence>
<dbReference type="FunFam" id="3.30.479.30:FF:000001">
    <property type="entry name" value="Prohibitin 2"/>
    <property type="match status" value="1"/>
</dbReference>
<reference evidence="9 10" key="1">
    <citation type="submission" date="2018-11" db="EMBL/GenBank/DDBJ databases">
        <authorList>
            <consortium name="Pathogen Informatics"/>
        </authorList>
    </citation>
    <scope>NUCLEOTIDE SEQUENCE [LARGE SCALE GENOMIC DNA]</scope>
</reference>
<comment type="subcellular location">
    <subcellularLocation>
        <location evidence="1">Mitochondrion inner membrane</location>
    </subcellularLocation>
</comment>
<proteinExistence type="inferred from homology"/>
<dbReference type="GO" id="GO:0007005">
    <property type="term" value="P:mitochondrion organization"/>
    <property type="evidence" value="ECO:0007669"/>
    <property type="project" value="TreeGrafter"/>
</dbReference>
<dbReference type="GO" id="GO:0009792">
    <property type="term" value="P:embryo development ending in birth or egg hatching"/>
    <property type="evidence" value="ECO:0007669"/>
    <property type="project" value="UniProtKB-ARBA"/>
</dbReference>
<evidence type="ECO:0000256" key="6">
    <source>
        <dbReference type="ARBA" id="ARBA00062420"/>
    </source>
</evidence>
<keyword evidence="3" id="KW-0999">Mitochondrion inner membrane</keyword>
<dbReference type="Pfam" id="PF01145">
    <property type="entry name" value="Band_7"/>
    <property type="match status" value="1"/>
</dbReference>
<feature type="transmembrane region" description="Helical" evidence="7">
    <location>
        <begin position="14"/>
        <end position="35"/>
    </location>
</feature>
<evidence type="ECO:0000256" key="1">
    <source>
        <dbReference type="ARBA" id="ARBA00004273"/>
    </source>
</evidence>
<dbReference type="GO" id="GO:0043051">
    <property type="term" value="P:regulation of nematode pharyngeal pumping"/>
    <property type="evidence" value="ECO:0007669"/>
    <property type="project" value="UniProtKB-ARBA"/>
</dbReference>
<evidence type="ECO:0000256" key="3">
    <source>
        <dbReference type="ARBA" id="ARBA00022792"/>
    </source>
</evidence>
<keyword evidence="4" id="KW-0496">Mitochondrion</keyword>
<dbReference type="PANTHER" id="PTHR23222:SF1">
    <property type="entry name" value="PROHIBITIN-2"/>
    <property type="match status" value="1"/>
</dbReference>
<dbReference type="GO" id="GO:0006979">
    <property type="term" value="P:response to oxidative stress"/>
    <property type="evidence" value="ECO:0007669"/>
    <property type="project" value="UniProtKB-ARBA"/>
</dbReference>
<dbReference type="CDD" id="cd03401">
    <property type="entry name" value="SPFH_prohibitin"/>
    <property type="match status" value="1"/>
</dbReference>
<dbReference type="SMART" id="SM00244">
    <property type="entry name" value="PHB"/>
    <property type="match status" value="1"/>
</dbReference>
<dbReference type="GO" id="GO:0048477">
    <property type="term" value="P:oogenesis"/>
    <property type="evidence" value="ECO:0007669"/>
    <property type="project" value="UniProtKB-ARBA"/>
</dbReference>
<dbReference type="InterPro" id="IPR001107">
    <property type="entry name" value="Band_7"/>
</dbReference>
<keyword evidence="10" id="KW-1185">Reference proteome</keyword>
<dbReference type="InterPro" id="IPR035437">
    <property type="entry name" value="SNase_OB-fold_sf"/>
</dbReference>
<dbReference type="GO" id="GO:0002082">
    <property type="term" value="P:regulation of oxidative phosphorylation"/>
    <property type="evidence" value="ECO:0007669"/>
    <property type="project" value="UniProtKB-ARBA"/>
</dbReference>
<dbReference type="EMBL" id="UYWW01012169">
    <property type="protein sequence ID" value="VDM19226.1"/>
    <property type="molecule type" value="Genomic_DNA"/>
</dbReference>
<comment type="subunit">
    <text evidence="6">High molecular weight complex that consist of phb-1 and phb-2.</text>
</comment>